<gene>
    <name evidence="1" type="ORF">LMG21510_02466</name>
</gene>
<dbReference type="EMBL" id="CAJZAH010000002">
    <property type="protein sequence ID" value="CAG9174161.1"/>
    <property type="molecule type" value="Genomic_DNA"/>
</dbReference>
<proteinExistence type="predicted"/>
<protein>
    <recommendedName>
        <fullName evidence="3">Integrase</fullName>
    </recommendedName>
</protein>
<reference evidence="1 2" key="1">
    <citation type="submission" date="2021-08" db="EMBL/GenBank/DDBJ databases">
        <authorList>
            <person name="Peeters C."/>
        </authorList>
    </citation>
    <scope>NUCLEOTIDE SEQUENCE [LARGE SCALE GENOMIC DNA]</scope>
    <source>
        <strain evidence="1 2">LMG 21510</strain>
    </source>
</reference>
<dbReference type="RefSeq" id="WP_222201642.1">
    <property type="nucleotide sequence ID" value="NZ_CAJZAH010000002.1"/>
</dbReference>
<evidence type="ECO:0000313" key="1">
    <source>
        <dbReference type="EMBL" id="CAG9174161.1"/>
    </source>
</evidence>
<accession>A0ABN7YPW8</accession>
<keyword evidence="2" id="KW-1185">Reference proteome</keyword>
<comment type="caution">
    <text evidence="1">The sequence shown here is derived from an EMBL/GenBank/DDBJ whole genome shotgun (WGS) entry which is preliminary data.</text>
</comment>
<evidence type="ECO:0000313" key="2">
    <source>
        <dbReference type="Proteomes" id="UP000721236"/>
    </source>
</evidence>
<evidence type="ECO:0008006" key="3">
    <source>
        <dbReference type="Google" id="ProtNLM"/>
    </source>
</evidence>
<name>A0ABN7YPW8_9BURK</name>
<organism evidence="1 2">
    <name type="scientific">Cupriavidus respiraculi</name>
    <dbReference type="NCBI Taxonomy" id="195930"/>
    <lineage>
        <taxon>Bacteria</taxon>
        <taxon>Pseudomonadati</taxon>
        <taxon>Pseudomonadota</taxon>
        <taxon>Betaproteobacteria</taxon>
        <taxon>Burkholderiales</taxon>
        <taxon>Burkholderiaceae</taxon>
        <taxon>Cupriavidus</taxon>
    </lineage>
</organism>
<dbReference type="Proteomes" id="UP000721236">
    <property type="component" value="Unassembled WGS sequence"/>
</dbReference>
<sequence>MDKGNKYSLWRRRWLWWHSRSLLANALGQTPAARHAYIREMRLAYRDYGDFSESEIEFIFRRVSRGICRLSRHPRASELARRARRPIREQGHRLHREVSQLLEPGLAAID</sequence>